<feature type="region of interest" description="Disordered" evidence="1">
    <location>
        <begin position="1"/>
        <end position="27"/>
    </location>
</feature>
<gene>
    <name evidence="2" type="ORF">Rhopal_007410-T1</name>
</gene>
<dbReference type="EMBL" id="BQKY01000017">
    <property type="protein sequence ID" value="GJN94336.1"/>
    <property type="molecule type" value="Genomic_DNA"/>
</dbReference>
<comment type="caution">
    <text evidence="2">The sequence shown here is derived from an EMBL/GenBank/DDBJ whole genome shotgun (WGS) entry which is preliminary data.</text>
</comment>
<dbReference type="AlphaFoldDB" id="A0AAV5GP19"/>
<evidence type="ECO:0000313" key="2">
    <source>
        <dbReference type="EMBL" id="GJN94336.1"/>
    </source>
</evidence>
<dbReference type="Proteomes" id="UP001342314">
    <property type="component" value="Unassembled WGS sequence"/>
</dbReference>
<reference evidence="2 3" key="1">
    <citation type="submission" date="2021-12" db="EMBL/GenBank/DDBJ databases">
        <title>High titer production of polyol ester of fatty acids by Rhodotorula paludigena BS15 towards product separation-free biomass refinery.</title>
        <authorList>
            <person name="Mano J."/>
            <person name="Ono H."/>
            <person name="Tanaka T."/>
            <person name="Naito K."/>
            <person name="Sushida H."/>
            <person name="Ike M."/>
            <person name="Tokuyasu K."/>
            <person name="Kitaoka M."/>
        </authorList>
    </citation>
    <scope>NUCLEOTIDE SEQUENCE [LARGE SCALE GENOMIC DNA]</scope>
    <source>
        <strain evidence="2 3">BS15</strain>
    </source>
</reference>
<proteinExistence type="predicted"/>
<evidence type="ECO:0000256" key="1">
    <source>
        <dbReference type="SAM" id="MobiDB-lite"/>
    </source>
</evidence>
<evidence type="ECO:0000313" key="3">
    <source>
        <dbReference type="Proteomes" id="UP001342314"/>
    </source>
</evidence>
<organism evidence="2 3">
    <name type="scientific">Rhodotorula paludigena</name>
    <dbReference type="NCBI Taxonomy" id="86838"/>
    <lineage>
        <taxon>Eukaryota</taxon>
        <taxon>Fungi</taxon>
        <taxon>Dikarya</taxon>
        <taxon>Basidiomycota</taxon>
        <taxon>Pucciniomycotina</taxon>
        <taxon>Microbotryomycetes</taxon>
        <taxon>Sporidiobolales</taxon>
        <taxon>Sporidiobolaceae</taxon>
        <taxon>Rhodotorula</taxon>
    </lineage>
</organism>
<protein>
    <submittedName>
        <fullName evidence="2">Uncharacterized protein</fullName>
    </submittedName>
</protein>
<keyword evidence="3" id="KW-1185">Reference proteome</keyword>
<dbReference type="Gene3D" id="3.40.50.1110">
    <property type="entry name" value="SGNH hydrolase"/>
    <property type="match status" value="1"/>
</dbReference>
<dbReference type="SUPFAM" id="SSF52266">
    <property type="entry name" value="SGNH hydrolase"/>
    <property type="match status" value="1"/>
</dbReference>
<sequence length="609" mass="67843">MMTAMSRRSSFALNEDEDALLPPPVPEKESIWDRAAHHLSVPSLQAQGKGRYAQLEQDDVAGGRSAAEIAAGRRTSYVELDMLAQGSPKPGGSRPSSPRIASVFHRGHAVYKRQQVCPDPRLPLPYSLENPHHRSKPLTLPSTSPDFSLSLVYDTAVCNAFELTIKRRDKARCESMERSLEPSKDPDLARWIKENLGPDGFNVQLDGAERRAEEVPTRYLGDCEYLYRFRLGNSGRLWMNVTQTFEDYEAFMEIEAPPGSRPKPALLMRPLVSTPLELNLCTDNCVPFVPPRLGTAPTELFGLAPLSSSAAAKKQARLSSLPACSSLSSTRSPLGHYVPSSMHDLVYPSYHLPSRHSRPSAGLYSFIPSACTRSHDGLRFRDHSSCLEKEHSVFLIGDSHARAVFDIALHRLRGNDSITDRSMKVKNKSAHVGNLYLEFTWDQYLESTIDCDQMRKFDTIAVSTGSHQACFNCPPTSSHMEHLTAFLSSWPATLAKCHERAARPKKPRLVLLNIPATHPQLHSLDCRTGPRIHYWNRRAEEAARENRWEVIDVEAYSKPGAIDVLLGDGIHFLGLDAAEPIVDDFLDRIGICGDRGEHNPPSSVYPIPE</sequence>
<dbReference type="InterPro" id="IPR036514">
    <property type="entry name" value="SGNH_hydro_sf"/>
</dbReference>
<accession>A0AAV5GP19</accession>
<feature type="compositionally biased region" description="Polar residues" evidence="1">
    <location>
        <begin position="1"/>
        <end position="12"/>
    </location>
</feature>
<name>A0AAV5GP19_9BASI</name>